<dbReference type="AlphaFoldDB" id="A0A4C1XYR4"/>
<dbReference type="EMBL" id="BGZK01000993">
    <property type="protein sequence ID" value="GBP67844.1"/>
    <property type="molecule type" value="Genomic_DNA"/>
</dbReference>
<evidence type="ECO:0000256" key="1">
    <source>
        <dbReference type="SAM" id="MobiDB-lite"/>
    </source>
</evidence>
<evidence type="ECO:0000313" key="3">
    <source>
        <dbReference type="Proteomes" id="UP000299102"/>
    </source>
</evidence>
<keyword evidence="3" id="KW-1185">Reference proteome</keyword>
<accession>A0A4C1XYR4</accession>
<proteinExistence type="predicted"/>
<name>A0A4C1XYR4_EUMVA</name>
<reference evidence="2 3" key="1">
    <citation type="journal article" date="2019" name="Commun. Biol.">
        <title>The bagworm genome reveals a unique fibroin gene that provides high tensile strength.</title>
        <authorList>
            <person name="Kono N."/>
            <person name="Nakamura H."/>
            <person name="Ohtoshi R."/>
            <person name="Tomita M."/>
            <person name="Numata K."/>
            <person name="Arakawa K."/>
        </authorList>
    </citation>
    <scope>NUCLEOTIDE SEQUENCE [LARGE SCALE GENOMIC DNA]</scope>
</reference>
<organism evidence="2 3">
    <name type="scientific">Eumeta variegata</name>
    <name type="common">Bagworm moth</name>
    <name type="synonym">Eumeta japonica</name>
    <dbReference type="NCBI Taxonomy" id="151549"/>
    <lineage>
        <taxon>Eukaryota</taxon>
        <taxon>Metazoa</taxon>
        <taxon>Ecdysozoa</taxon>
        <taxon>Arthropoda</taxon>
        <taxon>Hexapoda</taxon>
        <taxon>Insecta</taxon>
        <taxon>Pterygota</taxon>
        <taxon>Neoptera</taxon>
        <taxon>Endopterygota</taxon>
        <taxon>Lepidoptera</taxon>
        <taxon>Glossata</taxon>
        <taxon>Ditrysia</taxon>
        <taxon>Tineoidea</taxon>
        <taxon>Psychidae</taxon>
        <taxon>Oiketicinae</taxon>
        <taxon>Eumeta</taxon>
    </lineage>
</organism>
<gene>
    <name evidence="2" type="ORF">EVAR_88896_1</name>
</gene>
<sequence>MNYWEHALKTKPLANSAKSKQLRRVDATAEEIQEQIEKIVKSIYRKGSIYNGKVDELEEDQFTSIGFVTIEVKSWRWRKPRKFGELLEEEENLGPTTHRNCKGQIQKYQRTTVTSLNELMRQIECGTDRKIKNVPQPELGRAGTSGPGRRLSPSEPSSGWRASR</sequence>
<feature type="region of interest" description="Disordered" evidence="1">
    <location>
        <begin position="128"/>
        <end position="164"/>
    </location>
</feature>
<evidence type="ECO:0000313" key="2">
    <source>
        <dbReference type="EMBL" id="GBP67844.1"/>
    </source>
</evidence>
<protein>
    <submittedName>
        <fullName evidence="2">Uncharacterized protein</fullName>
    </submittedName>
</protein>
<dbReference type="Proteomes" id="UP000299102">
    <property type="component" value="Unassembled WGS sequence"/>
</dbReference>
<comment type="caution">
    <text evidence="2">The sequence shown here is derived from an EMBL/GenBank/DDBJ whole genome shotgun (WGS) entry which is preliminary data.</text>
</comment>